<dbReference type="GO" id="GO:0001508">
    <property type="term" value="P:action potential"/>
    <property type="evidence" value="ECO:0007669"/>
    <property type="project" value="TreeGrafter"/>
</dbReference>
<feature type="transmembrane region" description="Helical" evidence="14">
    <location>
        <begin position="322"/>
        <end position="343"/>
    </location>
</feature>
<evidence type="ECO:0000256" key="3">
    <source>
        <dbReference type="ARBA" id="ARBA00022538"/>
    </source>
</evidence>
<comment type="subcellular location">
    <subcellularLocation>
        <location evidence="1">Membrane</location>
        <topology evidence="1">Multi-pass membrane protein</topology>
    </subcellularLocation>
</comment>
<evidence type="ECO:0000256" key="2">
    <source>
        <dbReference type="ARBA" id="ARBA00022448"/>
    </source>
</evidence>
<feature type="compositionally biased region" description="Polar residues" evidence="13">
    <location>
        <begin position="628"/>
        <end position="641"/>
    </location>
</feature>
<feature type="compositionally biased region" description="Polar residues" evidence="13">
    <location>
        <begin position="570"/>
        <end position="580"/>
    </location>
</feature>
<dbReference type="PRINTS" id="PR01494">
    <property type="entry name" value="KV9CHANNEL"/>
</dbReference>
<feature type="transmembrane region" description="Helical" evidence="14">
    <location>
        <begin position="279"/>
        <end position="301"/>
    </location>
</feature>
<dbReference type="Pfam" id="PF00520">
    <property type="entry name" value="Ion_trans"/>
    <property type="match status" value="1"/>
</dbReference>
<keyword evidence="12" id="KW-0407">Ion channel</keyword>
<feature type="compositionally biased region" description="Basic and acidic residues" evidence="13">
    <location>
        <begin position="1084"/>
        <end position="1093"/>
    </location>
</feature>
<keyword evidence="11 14" id="KW-0472">Membrane</keyword>
<dbReference type="Proteomes" id="UP001347796">
    <property type="component" value="Unassembled WGS sequence"/>
</dbReference>
<evidence type="ECO:0000256" key="13">
    <source>
        <dbReference type="SAM" id="MobiDB-lite"/>
    </source>
</evidence>
<dbReference type="GO" id="GO:0051260">
    <property type="term" value="P:protein homooligomerization"/>
    <property type="evidence" value="ECO:0007669"/>
    <property type="project" value="InterPro"/>
</dbReference>
<evidence type="ECO:0000259" key="15">
    <source>
        <dbReference type="SMART" id="SM00225"/>
    </source>
</evidence>
<keyword evidence="3" id="KW-0633">Potassium transport</keyword>
<feature type="transmembrane region" description="Helical" evidence="14">
    <location>
        <begin position="355"/>
        <end position="373"/>
    </location>
</feature>
<dbReference type="FunFam" id="3.30.710.10:FF:000010">
    <property type="entry name" value="Potassium voltage-gated channel subfamily B member"/>
    <property type="match status" value="1"/>
</dbReference>
<keyword evidence="9 14" id="KW-1133">Transmembrane helix</keyword>
<keyword evidence="6" id="KW-0631">Potassium channel</keyword>
<evidence type="ECO:0000256" key="10">
    <source>
        <dbReference type="ARBA" id="ARBA00023065"/>
    </source>
</evidence>
<dbReference type="FunFam" id="1.10.287.70:FF:000034">
    <property type="entry name" value="Potassium voltage-gated channel subfamily B member"/>
    <property type="match status" value="1"/>
</dbReference>
<feature type="transmembrane region" description="Helical" evidence="14">
    <location>
        <begin position="425"/>
        <end position="446"/>
    </location>
</feature>
<dbReference type="InterPro" id="IPR028325">
    <property type="entry name" value="VG_K_chnl"/>
</dbReference>
<dbReference type="InterPro" id="IPR000210">
    <property type="entry name" value="BTB/POZ_dom"/>
</dbReference>
<comment type="caution">
    <text evidence="16">The sequence shown here is derived from an EMBL/GenBank/DDBJ whole genome shotgun (WGS) entry which is preliminary data.</text>
</comment>
<dbReference type="GO" id="GO:0008076">
    <property type="term" value="C:voltage-gated potassium channel complex"/>
    <property type="evidence" value="ECO:0007669"/>
    <property type="project" value="InterPro"/>
</dbReference>
<dbReference type="Pfam" id="PF02214">
    <property type="entry name" value="BTB_2"/>
    <property type="match status" value="1"/>
</dbReference>
<keyword evidence="10" id="KW-0406">Ion transport</keyword>
<evidence type="ECO:0000313" key="17">
    <source>
        <dbReference type="Proteomes" id="UP001347796"/>
    </source>
</evidence>
<dbReference type="SUPFAM" id="SSF81324">
    <property type="entry name" value="Voltage-gated potassium channels"/>
    <property type="match status" value="1"/>
</dbReference>
<dbReference type="Gene3D" id="1.20.120.350">
    <property type="entry name" value="Voltage-gated potassium channels. Chain C"/>
    <property type="match status" value="1"/>
</dbReference>
<feature type="region of interest" description="Disordered" evidence="13">
    <location>
        <begin position="626"/>
        <end position="653"/>
    </location>
</feature>
<gene>
    <name evidence="16" type="ORF">SNE40_011270</name>
</gene>
<organism evidence="16 17">
    <name type="scientific">Patella caerulea</name>
    <name type="common">Rayed Mediterranean limpet</name>
    <dbReference type="NCBI Taxonomy" id="87958"/>
    <lineage>
        <taxon>Eukaryota</taxon>
        <taxon>Metazoa</taxon>
        <taxon>Spiralia</taxon>
        <taxon>Lophotrochozoa</taxon>
        <taxon>Mollusca</taxon>
        <taxon>Gastropoda</taxon>
        <taxon>Patellogastropoda</taxon>
        <taxon>Patelloidea</taxon>
        <taxon>Patellidae</taxon>
        <taxon>Patella</taxon>
    </lineage>
</organism>
<keyword evidence="8" id="KW-0630">Potassium</keyword>
<evidence type="ECO:0000256" key="7">
    <source>
        <dbReference type="ARBA" id="ARBA00022882"/>
    </source>
</evidence>
<feature type="region of interest" description="Disordered" evidence="13">
    <location>
        <begin position="1070"/>
        <end position="1140"/>
    </location>
</feature>
<sequence>MFIHSSGSSSGRDGDGLGRHLSSRASSLRHQGGYRKKDSSASFIDPTLATVRDLYTTRRYREIGKEVKIAPNPVNVAETVSGLVATPAISMGVPGEAAVTRHFAALEEAPPDPHLIIRSKQSTKRVILNVGGVRHEVLWRTLDRMPHTRLGKLRDCITHESIMELCDDYNLSENEYFFDRHPRSFASILNFYRSGKLHLVEEMCVLSFSEDLEYWGIDELYLESCCQHKYHQKKEHVFEEIRKEAESIRQRDEDDFGTGRCAKTRQRVWDLLEKPTTSMAARVVAIISVLFIVLSTIALTLNTIPALQDRSKPKEASDNPQLAVVEAVCIGWFTLEYLARFWASPNKWKFFKGPLNVIDLLAIMPYFISLGLTESNRDTTEQFQNVRRVVQIFRIMRILRILKLARHSTGLQSLGYTLQRSYKELGLLLMFLAISILLFSSLAYFAEKDEPETKYKSIPETFWWAAITMTTVGYGDIYPTTVLGKVVGSVCCICGVLVIALPIPIIVNNFAEFYKDQMRREKAFKRREALEKAKRTGSIVSFHSINLRDAFARDVDLMEVNSPGSKGDNQDASSSDSKGTSPPPCVIKFNNQSTFPHNGSEGCNAKSLNVDNDSTNNLLDADEESLKRMTSSQPLLNSQPQGLLGYSQDSESSDRIEMKQLHRQNSTTSTDTYNSCMTHPHNSPSLVGLGSQGSQDPPQNIYVNPLDDPPGGINNDVQCNESYDSFYNDLQGNRNQETGFNKPDVTFCPNQIVQSLNSGLSTTWERSDPNQPPHLYSLPPDTVYAVGKESGLCPHYHKPQKSSFKRYKSLSVEKQARFSEVKEKNYSSTDNLHSHSMGKSKIKFRKAVSLANRLHASPSTGRKLANYHLISNTDSGPGKWSDQDLREESGKQSPQQRSSPSLFEPSPPRKRTLVKSDAVHLDDNFLVSLCTDGDCDKVSNLTILQKPDMCDNTKKHFGQNLPPVQTNNSFQNNRTSKVPQSIKCVNIETVGDANQRFTPETPDRLEEDLEFSDSIAIPNKINAPKSTGVLHGNIPVQSDTSPSDNLENDESYLGSFNSADYSFSDASFSDPNFRKPSPSSDVFARAEDSEDHTTVSIYETADSMATDSETNMDNIVLSPGTDQQDKPSNHGNLGLPDASG</sequence>
<keyword evidence="17" id="KW-1185">Reference proteome</keyword>
<protein>
    <recommendedName>
        <fullName evidence="15">BTB domain-containing protein</fullName>
    </recommendedName>
</protein>
<evidence type="ECO:0000256" key="8">
    <source>
        <dbReference type="ARBA" id="ARBA00022958"/>
    </source>
</evidence>
<evidence type="ECO:0000256" key="4">
    <source>
        <dbReference type="ARBA" id="ARBA00022553"/>
    </source>
</evidence>
<evidence type="ECO:0000313" key="16">
    <source>
        <dbReference type="EMBL" id="KAK6178757.1"/>
    </source>
</evidence>
<feature type="compositionally biased region" description="Low complexity" evidence="13">
    <location>
        <begin position="1"/>
        <end position="11"/>
    </location>
</feature>
<feature type="compositionally biased region" description="Polar residues" evidence="13">
    <location>
        <begin position="891"/>
        <end position="901"/>
    </location>
</feature>
<evidence type="ECO:0000256" key="11">
    <source>
        <dbReference type="ARBA" id="ARBA00023136"/>
    </source>
</evidence>
<keyword evidence="4" id="KW-0597">Phosphoprotein</keyword>
<feature type="region of interest" description="Disordered" evidence="13">
    <location>
        <begin position="1"/>
        <end position="39"/>
    </location>
</feature>
<proteinExistence type="predicted"/>
<dbReference type="InterPro" id="IPR003971">
    <property type="entry name" value="K_chnl_volt-dep_Kv5/Kv9"/>
</dbReference>
<dbReference type="InterPro" id="IPR003131">
    <property type="entry name" value="T1-type_BTB"/>
</dbReference>
<keyword evidence="2" id="KW-0813">Transport</keyword>
<dbReference type="PANTHER" id="PTHR11537:SF254">
    <property type="entry name" value="POTASSIUM VOLTAGE-GATED CHANNEL PROTEIN SHAB"/>
    <property type="match status" value="1"/>
</dbReference>
<dbReference type="GO" id="GO:0005251">
    <property type="term" value="F:delayed rectifier potassium channel activity"/>
    <property type="evidence" value="ECO:0007669"/>
    <property type="project" value="TreeGrafter"/>
</dbReference>
<keyword evidence="7" id="KW-0851">Voltage-gated channel</keyword>
<feature type="region of interest" description="Disordered" evidence="13">
    <location>
        <begin position="1024"/>
        <end position="1052"/>
    </location>
</feature>
<dbReference type="AlphaFoldDB" id="A0AAN8JJL4"/>
<keyword evidence="5 14" id="KW-0812">Transmembrane</keyword>
<feature type="region of interest" description="Disordered" evidence="13">
    <location>
        <begin position="869"/>
        <end position="910"/>
    </location>
</feature>
<feature type="transmembrane region" description="Helical" evidence="14">
    <location>
        <begin position="461"/>
        <end position="479"/>
    </location>
</feature>
<feature type="compositionally biased region" description="Polar residues" evidence="13">
    <location>
        <begin position="1035"/>
        <end position="1045"/>
    </location>
</feature>
<evidence type="ECO:0000256" key="6">
    <source>
        <dbReference type="ARBA" id="ARBA00022826"/>
    </source>
</evidence>
<evidence type="ECO:0000256" key="9">
    <source>
        <dbReference type="ARBA" id="ARBA00022989"/>
    </source>
</evidence>
<name>A0AAN8JJL4_PATCE</name>
<feature type="domain" description="BTB" evidence="15">
    <location>
        <begin position="124"/>
        <end position="233"/>
    </location>
</feature>
<feature type="compositionally biased region" description="Basic and acidic residues" evidence="13">
    <location>
        <begin position="881"/>
        <end position="890"/>
    </location>
</feature>
<evidence type="ECO:0000256" key="1">
    <source>
        <dbReference type="ARBA" id="ARBA00004141"/>
    </source>
</evidence>
<dbReference type="PRINTS" id="PR00169">
    <property type="entry name" value="KCHANNEL"/>
</dbReference>
<feature type="compositionally biased region" description="Polar residues" evidence="13">
    <location>
        <begin position="1103"/>
        <end position="1113"/>
    </location>
</feature>
<dbReference type="FunFam" id="1.20.120.350:FF:000018">
    <property type="entry name" value="Potassium voltage-gated channel subfamily B member"/>
    <property type="match status" value="1"/>
</dbReference>
<dbReference type="SUPFAM" id="SSF54695">
    <property type="entry name" value="POZ domain"/>
    <property type="match status" value="1"/>
</dbReference>
<dbReference type="InterPro" id="IPR027359">
    <property type="entry name" value="Volt_channel_dom_sf"/>
</dbReference>
<dbReference type="InterPro" id="IPR005821">
    <property type="entry name" value="Ion_trans_dom"/>
</dbReference>
<dbReference type="InterPro" id="IPR011333">
    <property type="entry name" value="SKP1/BTB/POZ_sf"/>
</dbReference>
<dbReference type="Gene3D" id="1.10.287.70">
    <property type="match status" value="1"/>
</dbReference>
<dbReference type="PANTHER" id="PTHR11537">
    <property type="entry name" value="VOLTAGE-GATED POTASSIUM CHANNEL"/>
    <property type="match status" value="1"/>
</dbReference>
<feature type="region of interest" description="Disordered" evidence="13">
    <location>
        <begin position="559"/>
        <end position="600"/>
    </location>
</feature>
<evidence type="ECO:0000256" key="14">
    <source>
        <dbReference type="SAM" id="Phobius"/>
    </source>
</evidence>
<dbReference type="PRINTS" id="PR01491">
    <property type="entry name" value="KVCHANNEL"/>
</dbReference>
<evidence type="ECO:0000256" key="5">
    <source>
        <dbReference type="ARBA" id="ARBA00022692"/>
    </source>
</evidence>
<evidence type="ECO:0000256" key="12">
    <source>
        <dbReference type="ARBA" id="ARBA00023303"/>
    </source>
</evidence>
<feature type="transmembrane region" description="Helical" evidence="14">
    <location>
        <begin position="486"/>
        <end position="507"/>
    </location>
</feature>
<dbReference type="SMART" id="SM00225">
    <property type="entry name" value="BTB"/>
    <property type="match status" value="1"/>
</dbReference>
<feature type="region of interest" description="Disordered" evidence="13">
    <location>
        <begin position="819"/>
        <end position="838"/>
    </location>
</feature>
<dbReference type="Gene3D" id="3.30.710.10">
    <property type="entry name" value="Potassium Channel Kv1.1, Chain A"/>
    <property type="match status" value="1"/>
</dbReference>
<feature type="compositionally biased region" description="Low complexity" evidence="13">
    <location>
        <begin position="19"/>
        <end position="30"/>
    </location>
</feature>
<dbReference type="InterPro" id="IPR003968">
    <property type="entry name" value="K_chnl_volt-dep_Kv"/>
</dbReference>
<reference evidence="16 17" key="1">
    <citation type="submission" date="2024-01" db="EMBL/GenBank/DDBJ databases">
        <title>The genome of the rayed Mediterranean limpet Patella caerulea (Linnaeus, 1758).</title>
        <authorList>
            <person name="Anh-Thu Weber A."/>
            <person name="Halstead-Nussloch G."/>
        </authorList>
    </citation>
    <scope>NUCLEOTIDE SEQUENCE [LARGE SCALE GENOMIC DNA]</scope>
    <source>
        <strain evidence="16">AATW-2023a</strain>
        <tissue evidence="16">Whole specimen</tissue>
    </source>
</reference>
<accession>A0AAN8JJL4</accession>
<dbReference type="EMBL" id="JAZGQO010000008">
    <property type="protein sequence ID" value="KAK6178757.1"/>
    <property type="molecule type" value="Genomic_DNA"/>
</dbReference>